<dbReference type="AlphaFoldDB" id="A0A3M9NSF4"/>
<gene>
    <name evidence="1" type="ORF">EFY79_01420</name>
</gene>
<comment type="caution">
    <text evidence="1">The sequence shown here is derived from an EMBL/GenBank/DDBJ whole genome shotgun (WGS) entry which is preliminary data.</text>
</comment>
<protein>
    <submittedName>
        <fullName evidence="1">Uncharacterized protein</fullName>
    </submittedName>
</protein>
<sequence length="77" mass="8646">MKYCTICEIELEEEMTRCPLCGSVPVNDDTAGKQPENIHVEPAIEYKSPAQQLTKHQKALTWEIVSLVLVSVIFVPC</sequence>
<keyword evidence="2" id="KW-1185">Reference proteome</keyword>
<name>A0A3M9NSF4_9BACT</name>
<organism evidence="1 2">
    <name type="scientific">Hanamia caeni</name>
    <dbReference type="NCBI Taxonomy" id="2294116"/>
    <lineage>
        <taxon>Bacteria</taxon>
        <taxon>Pseudomonadati</taxon>
        <taxon>Bacteroidota</taxon>
        <taxon>Chitinophagia</taxon>
        <taxon>Chitinophagales</taxon>
        <taxon>Chitinophagaceae</taxon>
        <taxon>Hanamia</taxon>
    </lineage>
</organism>
<dbReference type="EMBL" id="RJJR01000001">
    <property type="protein sequence ID" value="RNI39988.1"/>
    <property type="molecule type" value="Genomic_DNA"/>
</dbReference>
<dbReference type="Proteomes" id="UP000267223">
    <property type="component" value="Unassembled WGS sequence"/>
</dbReference>
<evidence type="ECO:0000313" key="1">
    <source>
        <dbReference type="EMBL" id="RNI39988.1"/>
    </source>
</evidence>
<reference evidence="1 2" key="1">
    <citation type="submission" date="2018-11" db="EMBL/GenBank/DDBJ databases">
        <title>Draft genome sequence of Ferruginibacter sp. BO-59.</title>
        <authorList>
            <person name="Im W.T."/>
        </authorList>
    </citation>
    <scope>NUCLEOTIDE SEQUENCE [LARGE SCALE GENOMIC DNA]</scope>
    <source>
        <strain evidence="1 2">BO-59</strain>
    </source>
</reference>
<dbReference type="OrthoDB" id="2048993at2"/>
<proteinExistence type="predicted"/>
<evidence type="ECO:0000313" key="2">
    <source>
        <dbReference type="Proteomes" id="UP000267223"/>
    </source>
</evidence>
<accession>A0A3M9NSF4</accession>
<dbReference type="RefSeq" id="WP_148041824.1">
    <property type="nucleotide sequence ID" value="NZ_RJJR01000001.1"/>
</dbReference>